<protein>
    <submittedName>
        <fullName evidence="2">Uncharacterized protein</fullName>
    </submittedName>
</protein>
<comment type="caution">
    <text evidence="2">The sequence shown here is derived from an EMBL/GenBank/DDBJ whole genome shotgun (WGS) entry which is preliminary data.</text>
</comment>
<proteinExistence type="predicted"/>
<organism evidence="2 3">
    <name type="scientific">Nocardioides oceani</name>
    <dbReference type="NCBI Taxonomy" id="3058369"/>
    <lineage>
        <taxon>Bacteria</taxon>
        <taxon>Bacillati</taxon>
        <taxon>Actinomycetota</taxon>
        <taxon>Actinomycetes</taxon>
        <taxon>Propionibacteriales</taxon>
        <taxon>Nocardioidaceae</taxon>
        <taxon>Nocardioides</taxon>
    </lineage>
</organism>
<keyword evidence="1" id="KW-0472">Membrane</keyword>
<keyword evidence="1" id="KW-0812">Transmembrane</keyword>
<feature type="transmembrane region" description="Helical" evidence="1">
    <location>
        <begin position="259"/>
        <end position="275"/>
    </location>
</feature>
<evidence type="ECO:0000313" key="3">
    <source>
        <dbReference type="Proteomes" id="UP001168620"/>
    </source>
</evidence>
<reference evidence="2" key="1">
    <citation type="submission" date="2023-06" db="EMBL/GenBank/DDBJ databases">
        <title>Draft genome sequence of Nocardioides sp. SOB77.</title>
        <authorList>
            <person name="Zhang G."/>
        </authorList>
    </citation>
    <scope>NUCLEOTIDE SEQUENCE</scope>
    <source>
        <strain evidence="2">SOB77</strain>
    </source>
</reference>
<sequence>MTTLLERPAVAAASPARRTAHPVAVATLVASLALLVQVLGYVAGWAGHETTATVGWYVGFVGLVAPYAVVLLGERLTGPQRLVAAVACSLLLYLSWFLTSPLLATRFDETLHVTTLVTLADGAGLFAQNSMLPVSPHYPGLELAAVAVHWVSGLPLVACQVVVVVLARVTLVVALFLLAATVTRSARVAGLVVLLYMASAQFYFFNAQFSYQTVAIAMLAAALLFLARACDPAETRPWRPMVAAQVCLAALAVTHHLTSWLTLGALWLLALLFRLGGEQLRARRTLVAAEVATVVAAAWAAIVAPLLVRYLGPIFDNAGTELARLLALDGGGRSVGADGGGAPAPAWEVGVMAGSMVLWCLLLVPAAYAAWRGRGVGRSRARLLPLVLAAAYPGLLVARLSPAAGEVADRASTFVTMAMALVVGAWLVPRLREVGRLGVPAVVLLVLGGTMLGSGPDWQRVPGGYLPGAEQRSVDATTVEVARWAGRHLPAGSRIATDTTLGRVLPNFAPVEPVTSSPGTGDAVNVTELFLAREVDDRSLAIIRDGDVDFVAVDTRITGQRVRSGSWFEGSQGWGEQAAVLDAEQLGKFADVPGVDLVLDGPVRVYDVRALTGERQVFTDRPDPVLPGDARPGQLALAGLALLAVVLLGRSRLQTLVATPTALLVSLPVLMALGAVGALVGVEPVAGTVLLALVTGAIALLPAAVPTGDRRPPALPAVAALAAGVLVTCVVVACLAQWRAQLDTPSLPAPPVAAAEEAR</sequence>
<feature type="transmembrane region" description="Helical" evidence="1">
    <location>
        <begin position="661"/>
        <end position="680"/>
    </location>
</feature>
<feature type="transmembrane region" description="Helical" evidence="1">
    <location>
        <begin position="686"/>
        <end position="705"/>
    </location>
</feature>
<feature type="transmembrane region" description="Helical" evidence="1">
    <location>
        <begin position="186"/>
        <end position="205"/>
    </location>
</feature>
<name>A0ABT8FJE4_9ACTN</name>
<accession>A0ABT8FJE4</accession>
<feature type="transmembrane region" description="Helical" evidence="1">
    <location>
        <begin position="23"/>
        <end position="42"/>
    </location>
</feature>
<feature type="transmembrane region" description="Helical" evidence="1">
    <location>
        <begin position="54"/>
        <end position="73"/>
    </location>
</feature>
<feature type="transmembrane region" description="Helical" evidence="1">
    <location>
        <begin position="349"/>
        <end position="371"/>
    </location>
</feature>
<feature type="transmembrane region" description="Helical" evidence="1">
    <location>
        <begin position="383"/>
        <end position="405"/>
    </location>
</feature>
<dbReference type="Proteomes" id="UP001168620">
    <property type="component" value="Unassembled WGS sequence"/>
</dbReference>
<keyword evidence="1" id="KW-1133">Transmembrane helix</keyword>
<feature type="transmembrane region" description="Helical" evidence="1">
    <location>
        <begin position="437"/>
        <end position="455"/>
    </location>
</feature>
<evidence type="ECO:0000256" key="1">
    <source>
        <dbReference type="SAM" id="Phobius"/>
    </source>
</evidence>
<keyword evidence="3" id="KW-1185">Reference proteome</keyword>
<dbReference type="EMBL" id="JAUHJQ010000008">
    <property type="protein sequence ID" value="MDN4174798.1"/>
    <property type="molecule type" value="Genomic_DNA"/>
</dbReference>
<gene>
    <name evidence="2" type="ORF">QWY28_17685</name>
</gene>
<feature type="transmembrane region" description="Helical" evidence="1">
    <location>
        <begin position="411"/>
        <end position="428"/>
    </location>
</feature>
<evidence type="ECO:0000313" key="2">
    <source>
        <dbReference type="EMBL" id="MDN4174798.1"/>
    </source>
</evidence>
<feature type="transmembrane region" description="Helical" evidence="1">
    <location>
        <begin position="82"/>
        <end position="104"/>
    </location>
</feature>
<feature type="transmembrane region" description="Helical" evidence="1">
    <location>
        <begin position="154"/>
        <end position="179"/>
    </location>
</feature>
<feature type="transmembrane region" description="Helical" evidence="1">
    <location>
        <begin position="717"/>
        <end position="738"/>
    </location>
</feature>
<feature type="transmembrane region" description="Helical" evidence="1">
    <location>
        <begin position="287"/>
        <end position="308"/>
    </location>
</feature>
<dbReference type="RefSeq" id="WP_300953890.1">
    <property type="nucleotide sequence ID" value="NZ_JAUHJQ010000008.1"/>
</dbReference>